<reference evidence="1 2" key="1">
    <citation type="submission" date="2022-09" db="EMBL/GenBank/DDBJ databases">
        <title>New species of Phenylobacterium.</title>
        <authorList>
            <person name="Mieszkin S."/>
        </authorList>
    </citation>
    <scope>NUCLEOTIDE SEQUENCE [LARGE SCALE GENOMIC DNA]</scope>
    <source>
        <strain evidence="1 2">HK31-G</strain>
    </source>
</reference>
<dbReference type="Gene3D" id="3.40.630.30">
    <property type="match status" value="1"/>
</dbReference>
<dbReference type="EMBL" id="JAOTJD010000016">
    <property type="protein sequence ID" value="MFD3264313.1"/>
    <property type="molecule type" value="Genomic_DNA"/>
</dbReference>
<organism evidence="1 2">
    <name type="scientific">Phenylobacterium ferrooxidans</name>
    <dbReference type="NCBI Taxonomy" id="2982689"/>
    <lineage>
        <taxon>Bacteria</taxon>
        <taxon>Pseudomonadati</taxon>
        <taxon>Pseudomonadota</taxon>
        <taxon>Alphaproteobacteria</taxon>
        <taxon>Caulobacterales</taxon>
        <taxon>Caulobacteraceae</taxon>
        <taxon>Phenylobacterium</taxon>
    </lineage>
</organism>
<name>A0ABW6CTX0_9CAUL</name>
<dbReference type="RefSeq" id="WP_377369847.1">
    <property type="nucleotide sequence ID" value="NZ_JAOTJD010000016.1"/>
</dbReference>
<dbReference type="Pfam" id="PF04339">
    <property type="entry name" value="FemAB_like"/>
    <property type="match status" value="1"/>
</dbReference>
<dbReference type="InterPro" id="IPR016181">
    <property type="entry name" value="Acyl_CoA_acyltransferase"/>
</dbReference>
<dbReference type="PANTHER" id="PTHR47017">
    <property type="entry name" value="ACYL-COA"/>
    <property type="match status" value="1"/>
</dbReference>
<dbReference type="SUPFAM" id="SSF55729">
    <property type="entry name" value="Acyl-CoA N-acyltransferases (Nat)"/>
    <property type="match status" value="1"/>
</dbReference>
<accession>A0ABW6CTX0</accession>
<comment type="caution">
    <text evidence="1">The sequence shown here is derived from an EMBL/GenBank/DDBJ whole genome shotgun (WGS) entry which is preliminary data.</text>
</comment>
<sequence>MSLKAAVKVSRRIAEIGREGWEACAGNPDYAANPFVSFDFLDIVEESGCAVERMGWGPQHLSVDDEDGKVAAVMPLYLKSHSQGEYIFDHSWAEAYERAGGQYYPKLISAAPFTPATGPRLLVRPDVDVETARKTLLTGAVTLCERYGSSGVHINFPTDDEWTWLGGQGLSMREGQQYHWENAGYADFDAFLAALSSGRRKTIRRERREAQGAVEILPLTGADITEEHWDAFYGFYMDTGSRKWGRPYLNRLFFSLLGERMADRVLLLMARRNGRWVAGALNLIGGDCLYGRNWGCVEDIPFLHFELCYYQAIEWAIGRGLARVEAGAQGQHKIARGYLPSPVRSAHFIADPMLRGPVEDFVAREREAVEGEMEWLAEEFSPFRQEPDQ</sequence>
<keyword evidence="2" id="KW-1185">Reference proteome</keyword>
<dbReference type="PANTHER" id="PTHR47017:SF1">
    <property type="entry name" value="ACYL-COA"/>
    <property type="match status" value="1"/>
</dbReference>
<gene>
    <name evidence="1" type="ORF">OCL97_10115</name>
</gene>
<proteinExistence type="predicted"/>
<protein>
    <submittedName>
        <fullName evidence="1">GNAT family N-acetyltransferase</fullName>
    </submittedName>
</protein>
<evidence type="ECO:0000313" key="2">
    <source>
        <dbReference type="Proteomes" id="UP001598130"/>
    </source>
</evidence>
<dbReference type="Proteomes" id="UP001598130">
    <property type="component" value="Unassembled WGS sequence"/>
</dbReference>
<dbReference type="InterPro" id="IPR007434">
    <property type="entry name" value="FemAB-like"/>
</dbReference>
<evidence type="ECO:0000313" key="1">
    <source>
        <dbReference type="EMBL" id="MFD3264313.1"/>
    </source>
</evidence>